<feature type="transmembrane region" description="Helical" evidence="2">
    <location>
        <begin position="6"/>
        <end position="28"/>
    </location>
</feature>
<feature type="region of interest" description="Disordered" evidence="1">
    <location>
        <begin position="169"/>
        <end position="227"/>
    </location>
</feature>
<feature type="region of interest" description="Disordered" evidence="1">
    <location>
        <begin position="296"/>
        <end position="316"/>
    </location>
</feature>
<comment type="caution">
    <text evidence="3">The sequence shown here is derived from an EMBL/GenBank/DDBJ whole genome shotgun (WGS) entry which is preliminary data.</text>
</comment>
<gene>
    <name evidence="3" type="ORF">MSAN_02528200</name>
</gene>
<name>A0A8H6TX22_9AGAR</name>
<protein>
    <submittedName>
        <fullName evidence="3">Uncharacterized protein</fullName>
    </submittedName>
</protein>
<feature type="compositionally biased region" description="Low complexity" evidence="1">
    <location>
        <begin position="169"/>
        <end position="192"/>
    </location>
</feature>
<proteinExistence type="predicted"/>
<sequence length="600" mass="65937">MLEVAVYSLAFRCVPFSIYLFCILHAAAQFRTPRRLASRPRRCHSTRPRRIFLPRRPRHHTHACHRRFRRRRALPRLRPLDARTPVAAVSDSVPPRPAAALLARPPPFSTSPRPDAHATGLSTQHHPAPLPLESCPPPDASAPRLGPRRRLTRCHRAFRHRRAIFRLCHPSRAPSRSRVSPRSLTPPRRPGSASPNARPPLLFPTPRPSATSPACHRPSDDVAPPSCCRRPFRRRRALPLPHLRATGFFRRRRASLALSPSLSTTPRPSLPHLRATRFFDVATLLCVRATRRPPAAAVSATPPPFPTPTRESPAAPADSTAVFDAAVLPWVCATRLVPAVAAFDAVTPFARATALLDTAAPLRVRALLSSFTSDPPWPRVEAAARVQPDVGAAPSSLAVVAPGAAVATLDAAVSFLDARCTQQRRCFFSTSLCSTSPAVFLERVTVPYRTGHSHAAVCAARLTPATTVSDTAPLRYATCVCHPAFRRWNPWPHDLTVAFDAAGRLCVRWKEGMICRSCPPSTSTHRMAFFIQRVVALGGQQVAGIQLLGALTFSSRRKGDVLKNIEWALVPQNERRPFLKTPHLFLFGLLVLCAAGSVMY</sequence>
<organism evidence="3 4">
    <name type="scientific">Mycena sanguinolenta</name>
    <dbReference type="NCBI Taxonomy" id="230812"/>
    <lineage>
        <taxon>Eukaryota</taxon>
        <taxon>Fungi</taxon>
        <taxon>Dikarya</taxon>
        <taxon>Basidiomycota</taxon>
        <taxon>Agaricomycotina</taxon>
        <taxon>Agaricomycetes</taxon>
        <taxon>Agaricomycetidae</taxon>
        <taxon>Agaricales</taxon>
        <taxon>Marasmiineae</taxon>
        <taxon>Mycenaceae</taxon>
        <taxon>Mycena</taxon>
    </lineage>
</organism>
<feature type="compositionally biased region" description="Pro residues" evidence="1">
    <location>
        <begin position="128"/>
        <end position="140"/>
    </location>
</feature>
<dbReference type="Proteomes" id="UP000623467">
    <property type="component" value="Unassembled WGS sequence"/>
</dbReference>
<accession>A0A8H6TX22</accession>
<evidence type="ECO:0000313" key="3">
    <source>
        <dbReference type="EMBL" id="KAF7324266.1"/>
    </source>
</evidence>
<evidence type="ECO:0000256" key="2">
    <source>
        <dbReference type="SAM" id="Phobius"/>
    </source>
</evidence>
<keyword evidence="2" id="KW-0472">Membrane</keyword>
<reference evidence="3" key="1">
    <citation type="submission" date="2020-05" db="EMBL/GenBank/DDBJ databases">
        <title>Mycena genomes resolve the evolution of fungal bioluminescence.</title>
        <authorList>
            <person name="Tsai I.J."/>
        </authorList>
    </citation>
    <scope>NUCLEOTIDE SEQUENCE</scope>
    <source>
        <strain evidence="3">160909Yilan</strain>
    </source>
</reference>
<dbReference type="EMBL" id="JACAZH010000123">
    <property type="protein sequence ID" value="KAF7324266.1"/>
    <property type="molecule type" value="Genomic_DNA"/>
</dbReference>
<evidence type="ECO:0000256" key="1">
    <source>
        <dbReference type="SAM" id="MobiDB-lite"/>
    </source>
</evidence>
<keyword evidence="2" id="KW-1133">Transmembrane helix</keyword>
<feature type="region of interest" description="Disordered" evidence="1">
    <location>
        <begin position="97"/>
        <end position="148"/>
    </location>
</feature>
<keyword evidence="2" id="KW-0812">Transmembrane</keyword>
<dbReference type="AlphaFoldDB" id="A0A8H6TX22"/>
<keyword evidence="4" id="KW-1185">Reference proteome</keyword>
<feature type="compositionally biased region" description="Pro residues" evidence="1">
    <location>
        <begin position="197"/>
        <end position="207"/>
    </location>
</feature>
<evidence type="ECO:0000313" key="4">
    <source>
        <dbReference type="Proteomes" id="UP000623467"/>
    </source>
</evidence>